<dbReference type="SUPFAM" id="SSF55874">
    <property type="entry name" value="ATPase domain of HSP90 chaperone/DNA topoisomerase II/histidine kinase"/>
    <property type="match status" value="1"/>
</dbReference>
<dbReference type="GO" id="GO:0005886">
    <property type="term" value="C:plasma membrane"/>
    <property type="evidence" value="ECO:0007669"/>
    <property type="project" value="UniProtKB-SubCell"/>
</dbReference>
<name>L0FB09_DESDL</name>
<dbReference type="OrthoDB" id="2359336at2"/>
<dbReference type="Proteomes" id="UP000010797">
    <property type="component" value="Chromosome"/>
</dbReference>
<evidence type="ECO:0000259" key="15">
    <source>
        <dbReference type="PROSITE" id="PS50112"/>
    </source>
</evidence>
<evidence type="ECO:0000256" key="2">
    <source>
        <dbReference type="ARBA" id="ARBA00004236"/>
    </source>
</evidence>
<proteinExistence type="predicted"/>
<dbReference type="Gene3D" id="1.10.287.130">
    <property type="match status" value="1"/>
</dbReference>
<protein>
    <recommendedName>
        <fullName evidence="4">histidine kinase</fullName>
        <ecNumber evidence="4">2.7.13.3</ecNumber>
    </recommendedName>
</protein>
<organism evidence="16 17">
    <name type="scientific">Desulfitobacterium dichloroeliminans (strain LMG P-21439 / DCA1)</name>
    <dbReference type="NCBI Taxonomy" id="871963"/>
    <lineage>
        <taxon>Bacteria</taxon>
        <taxon>Bacillati</taxon>
        <taxon>Bacillota</taxon>
        <taxon>Clostridia</taxon>
        <taxon>Eubacteriales</taxon>
        <taxon>Desulfitobacteriaceae</taxon>
        <taxon>Desulfitobacterium</taxon>
    </lineage>
</organism>
<keyword evidence="13" id="KW-1133">Transmembrane helix</keyword>
<dbReference type="CDD" id="cd00130">
    <property type="entry name" value="PAS"/>
    <property type="match status" value="1"/>
</dbReference>
<dbReference type="PROSITE" id="PS50109">
    <property type="entry name" value="HIS_KIN"/>
    <property type="match status" value="1"/>
</dbReference>
<evidence type="ECO:0000256" key="9">
    <source>
        <dbReference type="ARBA" id="ARBA00022777"/>
    </source>
</evidence>
<reference evidence="17" key="1">
    <citation type="submission" date="2012-02" db="EMBL/GenBank/DDBJ databases">
        <title>Complete sequence of Desulfitobacterium dichloroeliminans LMG P-21439.</title>
        <authorList>
            <person name="Lucas S."/>
            <person name="Han J."/>
            <person name="Lapidus A."/>
            <person name="Cheng J.-F."/>
            <person name="Goodwin L."/>
            <person name="Pitluck S."/>
            <person name="Peters L."/>
            <person name="Ovchinnikova G."/>
            <person name="Teshima H."/>
            <person name="Detter J.C."/>
            <person name="Han C."/>
            <person name="Tapia R."/>
            <person name="Land M."/>
            <person name="Hauser L."/>
            <person name="Kyrpides N."/>
            <person name="Ivanova N."/>
            <person name="Pagani I."/>
            <person name="Kruse T."/>
            <person name="de Vos W.M."/>
            <person name="Boon N."/>
            <person name="Smidt H."/>
            <person name="Woyke T."/>
        </authorList>
    </citation>
    <scope>NUCLEOTIDE SEQUENCE [LARGE SCALE GENOMIC DNA]</scope>
    <source>
        <strain evidence="17">LMG P-21439 / DCA1</strain>
    </source>
</reference>
<gene>
    <name evidence="16" type="ordered locus">Desdi_2793</name>
</gene>
<dbReference type="SMART" id="SM00388">
    <property type="entry name" value="HisKA"/>
    <property type="match status" value="1"/>
</dbReference>
<dbReference type="AlphaFoldDB" id="L0FB09"/>
<evidence type="ECO:0000256" key="10">
    <source>
        <dbReference type="ARBA" id="ARBA00022840"/>
    </source>
</evidence>
<evidence type="ECO:0000259" key="14">
    <source>
        <dbReference type="PROSITE" id="PS50109"/>
    </source>
</evidence>
<dbReference type="SMART" id="SM00091">
    <property type="entry name" value="PAS"/>
    <property type="match status" value="1"/>
</dbReference>
<dbReference type="PRINTS" id="PR00344">
    <property type="entry name" value="BCTRLSENSOR"/>
</dbReference>
<dbReference type="InterPro" id="IPR036890">
    <property type="entry name" value="HATPase_C_sf"/>
</dbReference>
<dbReference type="GO" id="GO:0004721">
    <property type="term" value="F:phosphoprotein phosphatase activity"/>
    <property type="evidence" value="ECO:0007669"/>
    <property type="project" value="TreeGrafter"/>
</dbReference>
<dbReference type="EMBL" id="CP003344">
    <property type="protein sequence ID" value="AGA70205.1"/>
    <property type="molecule type" value="Genomic_DNA"/>
</dbReference>
<dbReference type="InterPro" id="IPR036097">
    <property type="entry name" value="HisK_dim/P_sf"/>
</dbReference>
<feature type="domain" description="Histidine kinase" evidence="14">
    <location>
        <begin position="236"/>
        <end position="453"/>
    </location>
</feature>
<comment type="catalytic activity">
    <reaction evidence="1">
        <text>ATP + protein L-histidine = ADP + protein N-phospho-L-histidine.</text>
        <dbReference type="EC" id="2.7.13.3"/>
    </reaction>
</comment>
<evidence type="ECO:0000256" key="5">
    <source>
        <dbReference type="ARBA" id="ARBA00022475"/>
    </source>
</evidence>
<evidence type="ECO:0000313" key="17">
    <source>
        <dbReference type="Proteomes" id="UP000010797"/>
    </source>
</evidence>
<evidence type="ECO:0000256" key="13">
    <source>
        <dbReference type="SAM" id="Phobius"/>
    </source>
</evidence>
<dbReference type="GO" id="GO:0045121">
    <property type="term" value="C:membrane raft"/>
    <property type="evidence" value="ECO:0007669"/>
    <property type="project" value="UniProtKB-SubCell"/>
</dbReference>
<dbReference type="InterPro" id="IPR004358">
    <property type="entry name" value="Sig_transdc_His_kin-like_C"/>
</dbReference>
<keyword evidence="7" id="KW-0808">Transferase</keyword>
<dbReference type="GO" id="GO:0000155">
    <property type="term" value="F:phosphorelay sensor kinase activity"/>
    <property type="evidence" value="ECO:0007669"/>
    <property type="project" value="InterPro"/>
</dbReference>
<dbReference type="InterPro" id="IPR000014">
    <property type="entry name" value="PAS"/>
</dbReference>
<dbReference type="InterPro" id="IPR050351">
    <property type="entry name" value="BphY/WalK/GraS-like"/>
</dbReference>
<evidence type="ECO:0000256" key="11">
    <source>
        <dbReference type="ARBA" id="ARBA00023012"/>
    </source>
</evidence>
<dbReference type="InterPro" id="IPR005467">
    <property type="entry name" value="His_kinase_dom"/>
</dbReference>
<dbReference type="SMART" id="SM00387">
    <property type="entry name" value="HATPase_c"/>
    <property type="match status" value="1"/>
</dbReference>
<sequence>MRIKWLIIPIYLLVSSLSLLLFWLGAQVQTGIRLEIDFMALAFAILLPGGIVYFFADRLGERIERIYSAVKGIAQDQSQPTNLPEFTYELGNLSREVTELGQRLKVSISTNRRESQKIQAILAGMQEGVISLDRVGRIVLLNRAAEKLFGKKQDAVRNRYLSELNGFEKLEELISIALEKGLPGQTELLIRSKMMIRVQVNPILEEKDRSQGAVIVCYDITELRRLEQLRTEFVGNVSHELRTPLTSIKGFVETLLDGAAEVPDLRERFLNIIHKETLRLQRLVDELLTLSRIENQRPDVCNGRSRIQEAYEKIKPVIGPYAEAKSIELEVVIPNTLPEVAMGIDLLSQVLLNLMENAVKYTAKGRVWLHASYVNQSIRLEFGDTGCGIPQEDLPRVFERFYRVDKARSREQGGTGLGLSIVKHIVEGAGGKIWVTSKLGSGSLFICELPTRNGGITNEEEPKDTNL</sequence>
<dbReference type="Pfam" id="PF00989">
    <property type="entry name" value="PAS"/>
    <property type="match status" value="1"/>
</dbReference>
<evidence type="ECO:0000256" key="7">
    <source>
        <dbReference type="ARBA" id="ARBA00022679"/>
    </source>
</evidence>
<dbReference type="PANTHER" id="PTHR45453">
    <property type="entry name" value="PHOSPHATE REGULON SENSOR PROTEIN PHOR"/>
    <property type="match status" value="1"/>
</dbReference>
<dbReference type="STRING" id="871963.Desdi_2793"/>
<dbReference type="PANTHER" id="PTHR45453:SF1">
    <property type="entry name" value="PHOSPHATE REGULON SENSOR PROTEIN PHOR"/>
    <property type="match status" value="1"/>
</dbReference>
<dbReference type="InterPro" id="IPR003594">
    <property type="entry name" value="HATPase_dom"/>
</dbReference>
<dbReference type="Pfam" id="PF02518">
    <property type="entry name" value="HATPase_c"/>
    <property type="match status" value="1"/>
</dbReference>
<keyword evidence="12 13" id="KW-0472">Membrane</keyword>
<dbReference type="NCBIfam" id="TIGR00229">
    <property type="entry name" value="sensory_box"/>
    <property type="match status" value="1"/>
</dbReference>
<dbReference type="SUPFAM" id="SSF55785">
    <property type="entry name" value="PYP-like sensor domain (PAS domain)"/>
    <property type="match status" value="1"/>
</dbReference>
<dbReference type="FunFam" id="3.30.565.10:FF:000023">
    <property type="entry name" value="PAS domain-containing sensor histidine kinase"/>
    <property type="match status" value="1"/>
</dbReference>
<evidence type="ECO:0000256" key="1">
    <source>
        <dbReference type="ARBA" id="ARBA00000085"/>
    </source>
</evidence>
<dbReference type="RefSeq" id="WP_015263171.1">
    <property type="nucleotide sequence ID" value="NC_019903.1"/>
</dbReference>
<comment type="subcellular location">
    <subcellularLocation>
        <location evidence="2">Cell membrane</location>
    </subcellularLocation>
    <subcellularLocation>
        <location evidence="3">Membrane raft</location>
        <topology evidence="3">Multi-pass membrane protein</topology>
    </subcellularLocation>
</comment>
<keyword evidence="13" id="KW-0812">Transmembrane</keyword>
<dbReference type="Gene3D" id="3.30.565.10">
    <property type="entry name" value="Histidine kinase-like ATPase, C-terminal domain"/>
    <property type="match status" value="1"/>
</dbReference>
<dbReference type="InterPro" id="IPR003661">
    <property type="entry name" value="HisK_dim/P_dom"/>
</dbReference>
<keyword evidence="10" id="KW-0067">ATP-binding</keyword>
<keyword evidence="5" id="KW-1003">Cell membrane</keyword>
<keyword evidence="8" id="KW-0547">Nucleotide-binding</keyword>
<dbReference type="FunFam" id="1.10.287.130:FF:000001">
    <property type="entry name" value="Two-component sensor histidine kinase"/>
    <property type="match status" value="1"/>
</dbReference>
<evidence type="ECO:0000256" key="12">
    <source>
        <dbReference type="ARBA" id="ARBA00023136"/>
    </source>
</evidence>
<dbReference type="eggNOG" id="COG5002">
    <property type="taxonomic scope" value="Bacteria"/>
</dbReference>
<dbReference type="GO" id="GO:0005524">
    <property type="term" value="F:ATP binding"/>
    <property type="evidence" value="ECO:0007669"/>
    <property type="project" value="UniProtKB-KW"/>
</dbReference>
<dbReference type="SUPFAM" id="SSF47384">
    <property type="entry name" value="Homodimeric domain of signal transducing histidine kinase"/>
    <property type="match status" value="1"/>
</dbReference>
<feature type="transmembrane region" description="Helical" evidence="13">
    <location>
        <begin position="38"/>
        <end position="56"/>
    </location>
</feature>
<keyword evidence="11" id="KW-0902">Two-component regulatory system</keyword>
<evidence type="ECO:0000256" key="3">
    <source>
        <dbReference type="ARBA" id="ARBA00004314"/>
    </source>
</evidence>
<evidence type="ECO:0000256" key="6">
    <source>
        <dbReference type="ARBA" id="ARBA00022553"/>
    </source>
</evidence>
<keyword evidence="6" id="KW-0597">Phosphoprotein</keyword>
<dbReference type="HOGENOM" id="CLU_000445_89_2_9"/>
<dbReference type="EC" id="2.7.13.3" evidence="4"/>
<evidence type="ECO:0000256" key="8">
    <source>
        <dbReference type="ARBA" id="ARBA00022741"/>
    </source>
</evidence>
<dbReference type="GO" id="GO:0016036">
    <property type="term" value="P:cellular response to phosphate starvation"/>
    <property type="evidence" value="ECO:0007669"/>
    <property type="project" value="TreeGrafter"/>
</dbReference>
<dbReference type="InterPro" id="IPR013767">
    <property type="entry name" value="PAS_fold"/>
</dbReference>
<dbReference type="Gene3D" id="3.30.450.20">
    <property type="entry name" value="PAS domain"/>
    <property type="match status" value="1"/>
</dbReference>
<accession>L0FB09</accession>
<dbReference type="GO" id="GO:0006355">
    <property type="term" value="P:regulation of DNA-templated transcription"/>
    <property type="evidence" value="ECO:0007669"/>
    <property type="project" value="InterPro"/>
</dbReference>
<keyword evidence="17" id="KW-1185">Reference proteome</keyword>
<evidence type="ECO:0000313" key="16">
    <source>
        <dbReference type="EMBL" id="AGA70205.1"/>
    </source>
</evidence>
<dbReference type="InterPro" id="IPR035965">
    <property type="entry name" value="PAS-like_dom_sf"/>
</dbReference>
<dbReference type="Pfam" id="PF00512">
    <property type="entry name" value="HisKA"/>
    <property type="match status" value="1"/>
</dbReference>
<keyword evidence="9" id="KW-0418">Kinase</keyword>
<evidence type="ECO:0000256" key="4">
    <source>
        <dbReference type="ARBA" id="ARBA00012438"/>
    </source>
</evidence>
<dbReference type="PROSITE" id="PS50112">
    <property type="entry name" value="PAS"/>
    <property type="match status" value="1"/>
</dbReference>
<dbReference type="CDD" id="cd00082">
    <property type="entry name" value="HisKA"/>
    <property type="match status" value="1"/>
</dbReference>
<dbReference type="KEGG" id="ddl:Desdi_2793"/>
<feature type="domain" description="PAS" evidence="15">
    <location>
        <begin position="114"/>
        <end position="185"/>
    </location>
</feature>
<feature type="transmembrane region" description="Helical" evidence="13">
    <location>
        <begin position="6"/>
        <end position="26"/>
    </location>
</feature>